<sequence>MLNIQRILLYPGFSNVIKALALPNALGAEKCLSHCLFRTTFSESRFCADEEQKPQSSLALTFTRPQSLTTFTAVDRRNWWWNWAREALATYVWPREKRRQKWFRYRAFMDRVSWDQPEPLFDATHFKFHESGNLLDKSGRIKIQGVSKEDLTLLRHDFGVDRSLKTNSMIVFMRAWGPGETHYYNHTTVPIKTWRVSISCNRTKLAINNAQTKVVARAVRAAVRQIFPNLAKPGFDYLILPKPRIIDTTWNQLVSEIYQIAAASNQDYFRRTGNRQLRFDRRESSRS</sequence>
<protein>
    <submittedName>
        <fullName evidence="1">Uncharacterized protein</fullName>
    </submittedName>
</protein>
<evidence type="ECO:0000313" key="1">
    <source>
        <dbReference type="EMBL" id="RKP33633.1"/>
    </source>
</evidence>
<gene>
    <name evidence="1" type="ORF">BJ085DRAFT_27835</name>
</gene>
<name>A0A4P9ZKL2_9FUNG</name>
<organism evidence="1 2">
    <name type="scientific">Dimargaris cristalligena</name>
    <dbReference type="NCBI Taxonomy" id="215637"/>
    <lineage>
        <taxon>Eukaryota</taxon>
        <taxon>Fungi</taxon>
        <taxon>Fungi incertae sedis</taxon>
        <taxon>Zoopagomycota</taxon>
        <taxon>Kickxellomycotina</taxon>
        <taxon>Dimargaritomycetes</taxon>
        <taxon>Dimargaritales</taxon>
        <taxon>Dimargaritaceae</taxon>
        <taxon>Dimargaris</taxon>
    </lineage>
</organism>
<evidence type="ECO:0000313" key="2">
    <source>
        <dbReference type="Proteomes" id="UP000268162"/>
    </source>
</evidence>
<accession>A0A4P9ZKL2</accession>
<reference evidence="2" key="1">
    <citation type="journal article" date="2018" name="Nat. Microbiol.">
        <title>Leveraging single-cell genomics to expand the fungal tree of life.</title>
        <authorList>
            <person name="Ahrendt S.R."/>
            <person name="Quandt C.A."/>
            <person name="Ciobanu D."/>
            <person name="Clum A."/>
            <person name="Salamov A."/>
            <person name="Andreopoulos B."/>
            <person name="Cheng J.F."/>
            <person name="Woyke T."/>
            <person name="Pelin A."/>
            <person name="Henrissat B."/>
            <person name="Reynolds N.K."/>
            <person name="Benny G.L."/>
            <person name="Smith M.E."/>
            <person name="James T.Y."/>
            <person name="Grigoriev I.V."/>
        </authorList>
    </citation>
    <scope>NUCLEOTIDE SEQUENCE [LARGE SCALE GENOMIC DNA]</scope>
    <source>
        <strain evidence="2">RSA 468</strain>
    </source>
</reference>
<dbReference type="EMBL" id="ML003681">
    <property type="protein sequence ID" value="RKP33633.1"/>
    <property type="molecule type" value="Genomic_DNA"/>
</dbReference>
<dbReference type="AlphaFoldDB" id="A0A4P9ZKL2"/>
<proteinExistence type="predicted"/>
<keyword evidence="2" id="KW-1185">Reference proteome</keyword>
<dbReference type="Proteomes" id="UP000268162">
    <property type="component" value="Unassembled WGS sequence"/>
</dbReference>